<dbReference type="Pfam" id="PF04138">
    <property type="entry name" value="GtrA_DPMS_TM"/>
    <property type="match status" value="1"/>
</dbReference>
<dbReference type="InterPro" id="IPR001173">
    <property type="entry name" value="Glyco_trans_2-like"/>
</dbReference>
<keyword evidence="8" id="KW-0328">Glycosyltransferase</keyword>
<evidence type="ECO:0000256" key="2">
    <source>
        <dbReference type="ARBA" id="ARBA00022692"/>
    </source>
</evidence>
<evidence type="ECO:0000313" key="8">
    <source>
        <dbReference type="EMBL" id="SEI56040.1"/>
    </source>
</evidence>
<evidence type="ECO:0000256" key="5">
    <source>
        <dbReference type="SAM" id="Phobius"/>
    </source>
</evidence>
<keyword evidence="4 5" id="KW-0472">Membrane</keyword>
<dbReference type="OrthoDB" id="9810303at2"/>
<feature type="transmembrane region" description="Helical" evidence="5">
    <location>
        <begin position="266"/>
        <end position="284"/>
    </location>
</feature>
<dbReference type="STRING" id="1130080.SAMN04488113_10356"/>
<reference evidence="9" key="1">
    <citation type="submission" date="2016-10" db="EMBL/GenBank/DDBJ databases">
        <authorList>
            <person name="Varghese N."/>
            <person name="Submissions S."/>
        </authorList>
    </citation>
    <scope>NUCLEOTIDE SEQUENCE [LARGE SCALE GENOMIC DNA]</scope>
    <source>
        <strain evidence="9">DSM 25751</strain>
    </source>
</reference>
<dbReference type="CDD" id="cd04179">
    <property type="entry name" value="DPM_DPG-synthase_like"/>
    <property type="match status" value="1"/>
</dbReference>
<comment type="subcellular location">
    <subcellularLocation>
        <location evidence="1">Membrane</location>
        <topology evidence="1">Multi-pass membrane protein</topology>
    </subcellularLocation>
</comment>
<gene>
    <name evidence="8" type="ORF">SAMN04488113_10356</name>
</gene>
<dbReference type="SUPFAM" id="SSF53448">
    <property type="entry name" value="Nucleotide-diphospho-sugar transferases"/>
    <property type="match status" value="1"/>
</dbReference>
<name>A0A1H6RW83_9LACT</name>
<evidence type="ECO:0000259" key="7">
    <source>
        <dbReference type="Pfam" id="PF04138"/>
    </source>
</evidence>
<evidence type="ECO:0000259" key="6">
    <source>
        <dbReference type="Pfam" id="PF00535"/>
    </source>
</evidence>
<keyword evidence="3 5" id="KW-1133">Transmembrane helix</keyword>
<evidence type="ECO:0000313" key="9">
    <source>
        <dbReference type="Proteomes" id="UP000198564"/>
    </source>
</evidence>
<proteinExistence type="predicted"/>
<dbReference type="GO" id="GO:0016757">
    <property type="term" value="F:glycosyltransferase activity"/>
    <property type="evidence" value="ECO:0007669"/>
    <property type="project" value="UniProtKB-KW"/>
</dbReference>
<dbReference type="InterPro" id="IPR007267">
    <property type="entry name" value="GtrA_DPMS_TM"/>
</dbReference>
<evidence type="ECO:0000256" key="3">
    <source>
        <dbReference type="ARBA" id="ARBA00022989"/>
    </source>
</evidence>
<dbReference type="GO" id="GO:0000271">
    <property type="term" value="P:polysaccharide biosynthetic process"/>
    <property type="evidence" value="ECO:0007669"/>
    <property type="project" value="InterPro"/>
</dbReference>
<feature type="domain" description="GtrA/DPMS transmembrane" evidence="7">
    <location>
        <begin position="234"/>
        <end position="353"/>
    </location>
</feature>
<dbReference type="Proteomes" id="UP000198564">
    <property type="component" value="Unassembled WGS sequence"/>
</dbReference>
<dbReference type="GO" id="GO:0006487">
    <property type="term" value="P:protein N-linked glycosylation"/>
    <property type="evidence" value="ECO:0007669"/>
    <property type="project" value="TreeGrafter"/>
</dbReference>
<feature type="domain" description="Glycosyltransferase 2-like" evidence="6">
    <location>
        <begin position="6"/>
        <end position="143"/>
    </location>
</feature>
<dbReference type="RefSeq" id="WP_091632697.1">
    <property type="nucleotide sequence ID" value="NZ_FNYW01000003.1"/>
</dbReference>
<keyword evidence="9" id="KW-1185">Reference proteome</keyword>
<organism evidence="8 9">
    <name type="scientific">Alkalibacterium gilvum</name>
    <dbReference type="NCBI Taxonomy" id="1130080"/>
    <lineage>
        <taxon>Bacteria</taxon>
        <taxon>Bacillati</taxon>
        <taxon>Bacillota</taxon>
        <taxon>Bacilli</taxon>
        <taxon>Lactobacillales</taxon>
        <taxon>Carnobacteriaceae</taxon>
        <taxon>Alkalibacterium</taxon>
    </lineage>
</organism>
<protein>
    <submittedName>
        <fullName evidence="8">Dolichol-phosphate mannosyltransferase</fullName>
    </submittedName>
</protein>
<dbReference type="AlphaFoldDB" id="A0A1H6RW83"/>
<sequence>MRKTIIVIPVLNPNDAFLPYVRKLIDEQYASIIIVNDGSAAEKAPLFETLKKLPEVTVLTHSVNMGKGRALKSGFNYILTDPNASDYSGVITVDGDGQHTIEDVLKLSCKMEEEAANALVLGVRSFNEDNVPWTSRLGNTITKHLFKLLYGKGLVDTQTGLRGIPISLLSTFVAIEGERYSYETNMLVVAVKEDITFQEVPIETVYIEDNVESHFNALKDSVDIYALLFKNFFKFMSVSFSSFLIDLAFFQFFLFLFSFLITRSQIIVATILARVVSSVFNFVLNRRWVFESDKNLKQTLISYYGLALVVALVSGISVYWLFQLTSIKELILKIVIDALLFIMSYRIQKSLVFKTREK</sequence>
<dbReference type="Pfam" id="PF00535">
    <property type="entry name" value="Glycos_transf_2"/>
    <property type="match status" value="1"/>
</dbReference>
<keyword evidence="2 5" id="KW-0812">Transmembrane</keyword>
<dbReference type="PANTHER" id="PTHR10859">
    <property type="entry name" value="GLYCOSYL TRANSFERASE"/>
    <property type="match status" value="1"/>
</dbReference>
<accession>A0A1H6RW83</accession>
<feature type="transmembrane region" description="Helical" evidence="5">
    <location>
        <begin position="238"/>
        <end position="260"/>
    </location>
</feature>
<evidence type="ECO:0000256" key="4">
    <source>
        <dbReference type="ARBA" id="ARBA00023136"/>
    </source>
</evidence>
<feature type="transmembrane region" description="Helical" evidence="5">
    <location>
        <begin position="304"/>
        <end position="324"/>
    </location>
</feature>
<dbReference type="Gene3D" id="3.90.550.10">
    <property type="entry name" value="Spore Coat Polysaccharide Biosynthesis Protein SpsA, Chain A"/>
    <property type="match status" value="1"/>
</dbReference>
<dbReference type="PANTHER" id="PTHR10859:SF114">
    <property type="entry name" value="DOLICHOL-PHOSPHATE MANNOSYLTRANSFERASE"/>
    <property type="match status" value="1"/>
</dbReference>
<keyword evidence="8" id="KW-0808">Transferase</keyword>
<dbReference type="EMBL" id="FNYW01000003">
    <property type="protein sequence ID" value="SEI56040.1"/>
    <property type="molecule type" value="Genomic_DNA"/>
</dbReference>
<dbReference type="InterPro" id="IPR029044">
    <property type="entry name" value="Nucleotide-diphossugar_trans"/>
</dbReference>
<evidence type="ECO:0000256" key="1">
    <source>
        <dbReference type="ARBA" id="ARBA00004141"/>
    </source>
</evidence>
<dbReference type="GO" id="GO:0016020">
    <property type="term" value="C:membrane"/>
    <property type="evidence" value="ECO:0007669"/>
    <property type="project" value="UniProtKB-SubCell"/>
</dbReference>